<dbReference type="PROSITE" id="PS51257">
    <property type="entry name" value="PROKAR_LIPOPROTEIN"/>
    <property type="match status" value="1"/>
</dbReference>
<reference evidence="4" key="2">
    <citation type="submission" date="2020-09" db="EMBL/GenBank/DDBJ databases">
        <authorList>
            <person name="Sun Q."/>
            <person name="Zhou Y."/>
        </authorList>
    </citation>
    <scope>NUCLEOTIDE SEQUENCE</scope>
    <source>
        <strain evidence="4">CGMCC 4.7430</strain>
    </source>
</reference>
<comment type="caution">
    <text evidence="4">The sequence shown here is derived from an EMBL/GenBank/DDBJ whole genome shotgun (WGS) entry which is preliminary data.</text>
</comment>
<reference evidence="4" key="1">
    <citation type="journal article" date="2014" name="Int. J. Syst. Evol. Microbiol.">
        <title>Complete genome sequence of Corynebacterium casei LMG S-19264T (=DSM 44701T), isolated from a smear-ripened cheese.</title>
        <authorList>
            <consortium name="US DOE Joint Genome Institute (JGI-PGF)"/>
            <person name="Walter F."/>
            <person name="Albersmeier A."/>
            <person name="Kalinowski J."/>
            <person name="Ruckert C."/>
        </authorList>
    </citation>
    <scope>NUCLEOTIDE SEQUENCE</scope>
    <source>
        <strain evidence="4">CGMCC 4.7430</strain>
    </source>
</reference>
<sequence>MRRVLRVRRVAYAGAIVMIGLVGCAAEAQTPPAGSETPTGTPTTSVSPTTTTPVSPTATATRQSISVQLNPDSVTAGETSTVWILANCPEPSGGPAHTGTATSRAFLSGVSLAPATSATASPAATGSPSGAWVRGQAQVSGTVKRGSYRVDVKCDGTNHVGRATLRVTRADPLPSDVPTRAPRAGGGGTFGQEVDESSSLPLGGVGLALGLAMAVGIGVAVKRRSRS</sequence>
<evidence type="ECO:0000256" key="2">
    <source>
        <dbReference type="SAM" id="Phobius"/>
    </source>
</evidence>
<gene>
    <name evidence="4" type="ORF">GCM10012278_50590</name>
</gene>
<evidence type="ECO:0000256" key="3">
    <source>
        <dbReference type="SAM" id="SignalP"/>
    </source>
</evidence>
<evidence type="ECO:0000313" key="4">
    <source>
        <dbReference type="EMBL" id="GGP10542.1"/>
    </source>
</evidence>
<keyword evidence="3" id="KW-0732">Signal</keyword>
<feature type="transmembrane region" description="Helical" evidence="2">
    <location>
        <begin position="200"/>
        <end position="221"/>
    </location>
</feature>
<keyword evidence="5" id="KW-1185">Reference proteome</keyword>
<feature type="chain" id="PRO_5037065931" description="Lipoprotein" evidence="3">
    <location>
        <begin position="29"/>
        <end position="227"/>
    </location>
</feature>
<evidence type="ECO:0000313" key="5">
    <source>
        <dbReference type="Proteomes" id="UP000660745"/>
    </source>
</evidence>
<organism evidence="4 5">
    <name type="scientific">Nonomuraea glycinis</name>
    <dbReference type="NCBI Taxonomy" id="2047744"/>
    <lineage>
        <taxon>Bacteria</taxon>
        <taxon>Bacillati</taxon>
        <taxon>Actinomycetota</taxon>
        <taxon>Actinomycetes</taxon>
        <taxon>Streptosporangiales</taxon>
        <taxon>Streptosporangiaceae</taxon>
        <taxon>Nonomuraea</taxon>
    </lineage>
</organism>
<name>A0A918A926_9ACTN</name>
<feature type="compositionally biased region" description="Low complexity" evidence="1">
    <location>
        <begin position="30"/>
        <end position="61"/>
    </location>
</feature>
<dbReference type="EMBL" id="BMNK01000009">
    <property type="protein sequence ID" value="GGP10542.1"/>
    <property type="molecule type" value="Genomic_DNA"/>
</dbReference>
<protein>
    <recommendedName>
        <fullName evidence="6">Lipoprotein</fullName>
    </recommendedName>
</protein>
<feature type="region of interest" description="Disordered" evidence="1">
    <location>
        <begin position="29"/>
        <end position="62"/>
    </location>
</feature>
<dbReference type="Proteomes" id="UP000660745">
    <property type="component" value="Unassembled WGS sequence"/>
</dbReference>
<feature type="signal peptide" evidence="3">
    <location>
        <begin position="1"/>
        <end position="28"/>
    </location>
</feature>
<feature type="region of interest" description="Disordered" evidence="1">
    <location>
        <begin position="171"/>
        <end position="195"/>
    </location>
</feature>
<proteinExistence type="predicted"/>
<evidence type="ECO:0008006" key="6">
    <source>
        <dbReference type="Google" id="ProtNLM"/>
    </source>
</evidence>
<keyword evidence="2" id="KW-1133">Transmembrane helix</keyword>
<accession>A0A918A926</accession>
<keyword evidence="2" id="KW-0812">Transmembrane</keyword>
<evidence type="ECO:0000256" key="1">
    <source>
        <dbReference type="SAM" id="MobiDB-lite"/>
    </source>
</evidence>
<keyword evidence="2" id="KW-0472">Membrane</keyword>
<dbReference type="AlphaFoldDB" id="A0A918A926"/>